<evidence type="ECO:0000256" key="1">
    <source>
        <dbReference type="ARBA" id="ARBA00004377"/>
    </source>
</evidence>
<evidence type="ECO:0000256" key="4">
    <source>
        <dbReference type="ARBA" id="ARBA00022481"/>
    </source>
</evidence>
<name>A0A1G8ZC97_9GAMM</name>
<dbReference type="OrthoDB" id="2313614at2"/>
<keyword evidence="8" id="KW-0472">Membrane</keyword>
<gene>
    <name evidence="12" type="ORF">SAMN04488540_11967</name>
</gene>
<evidence type="ECO:0000256" key="8">
    <source>
        <dbReference type="ARBA" id="ARBA00023136"/>
    </source>
</evidence>
<evidence type="ECO:0000256" key="7">
    <source>
        <dbReference type="ARBA" id="ARBA00022989"/>
    </source>
</evidence>
<keyword evidence="7" id="KW-1133">Transmembrane helix</keyword>
<organism evidence="12 13">
    <name type="scientific">Ferrimonas sediminum</name>
    <dbReference type="NCBI Taxonomy" id="718193"/>
    <lineage>
        <taxon>Bacteria</taxon>
        <taxon>Pseudomonadati</taxon>
        <taxon>Pseudomonadota</taxon>
        <taxon>Gammaproteobacteria</taxon>
        <taxon>Alteromonadales</taxon>
        <taxon>Ferrimonadaceae</taxon>
        <taxon>Ferrimonas</taxon>
    </lineage>
</organism>
<keyword evidence="4" id="KW-0488">Methylation</keyword>
<dbReference type="AlphaFoldDB" id="A0A1G8ZC97"/>
<dbReference type="Proteomes" id="UP000199527">
    <property type="component" value="Unassembled WGS sequence"/>
</dbReference>
<evidence type="ECO:0000256" key="2">
    <source>
        <dbReference type="ARBA" id="ARBA00021549"/>
    </source>
</evidence>
<comment type="similarity">
    <text evidence="9">Belongs to the GSP H family.</text>
</comment>
<protein>
    <recommendedName>
        <fullName evidence="2">Type II secretion system protein H</fullName>
    </recommendedName>
    <alternativeName>
        <fullName evidence="10">General secretion pathway protein H</fullName>
    </alternativeName>
</protein>
<keyword evidence="6" id="KW-0812">Transmembrane</keyword>
<dbReference type="GO" id="GO:0015627">
    <property type="term" value="C:type II protein secretion system complex"/>
    <property type="evidence" value="ECO:0007669"/>
    <property type="project" value="InterPro"/>
</dbReference>
<reference evidence="13" key="1">
    <citation type="submission" date="2016-10" db="EMBL/GenBank/DDBJ databases">
        <authorList>
            <person name="Varghese N."/>
            <person name="Submissions S."/>
        </authorList>
    </citation>
    <scope>NUCLEOTIDE SEQUENCE [LARGE SCALE GENOMIC DNA]</scope>
    <source>
        <strain evidence="13">DSM 23317</strain>
    </source>
</reference>
<dbReference type="InterPro" id="IPR012902">
    <property type="entry name" value="N_methyl_site"/>
</dbReference>
<evidence type="ECO:0000313" key="12">
    <source>
        <dbReference type="EMBL" id="SDK12719.1"/>
    </source>
</evidence>
<dbReference type="NCBIfam" id="TIGR02532">
    <property type="entry name" value="IV_pilin_GFxxxE"/>
    <property type="match status" value="1"/>
</dbReference>
<dbReference type="InterPro" id="IPR022346">
    <property type="entry name" value="T2SS_GspH"/>
</dbReference>
<dbReference type="Pfam" id="PF12019">
    <property type="entry name" value="GspH"/>
    <property type="match status" value="1"/>
</dbReference>
<comment type="subcellular location">
    <subcellularLocation>
        <location evidence="1">Cell inner membrane</location>
        <topology evidence="1">Single-pass membrane protein</topology>
    </subcellularLocation>
</comment>
<evidence type="ECO:0000259" key="11">
    <source>
        <dbReference type="Pfam" id="PF12019"/>
    </source>
</evidence>
<feature type="domain" description="General secretion pathway GspH" evidence="11">
    <location>
        <begin position="44"/>
        <end position="160"/>
    </location>
</feature>
<accession>A0A1G8ZC97</accession>
<sequence length="174" mass="19037">MPSRKYHGLTLIELMITLAVATLVLTAGVPALQQLFASSRAHSAVTTLYQDLNYARQMAIAYQATVTLCPLSSSSHCNGQWQQGYQIFIDTPPWQSYGGDDAPLKLQPPISSRDAIKYSANVNAIRFDEAGFTGQNGTFYYCPDSDTASYLTAVVISRTGRIRHHTLATPVSCQ</sequence>
<dbReference type="PROSITE" id="PS00409">
    <property type="entry name" value="PROKAR_NTER_METHYL"/>
    <property type="match status" value="1"/>
</dbReference>
<dbReference type="InterPro" id="IPR045584">
    <property type="entry name" value="Pilin-like"/>
</dbReference>
<evidence type="ECO:0000256" key="10">
    <source>
        <dbReference type="ARBA" id="ARBA00030775"/>
    </source>
</evidence>
<dbReference type="SUPFAM" id="SSF54523">
    <property type="entry name" value="Pili subunits"/>
    <property type="match status" value="1"/>
</dbReference>
<dbReference type="Gene3D" id="3.55.40.10">
    <property type="entry name" value="minor pseudopilin epsh domain"/>
    <property type="match status" value="1"/>
</dbReference>
<evidence type="ECO:0000256" key="9">
    <source>
        <dbReference type="ARBA" id="ARBA00025772"/>
    </source>
</evidence>
<evidence type="ECO:0000256" key="3">
    <source>
        <dbReference type="ARBA" id="ARBA00022475"/>
    </source>
</evidence>
<keyword evidence="13" id="KW-1185">Reference proteome</keyword>
<dbReference type="EMBL" id="FNEM01000019">
    <property type="protein sequence ID" value="SDK12719.1"/>
    <property type="molecule type" value="Genomic_DNA"/>
</dbReference>
<evidence type="ECO:0000256" key="6">
    <source>
        <dbReference type="ARBA" id="ARBA00022692"/>
    </source>
</evidence>
<evidence type="ECO:0000313" key="13">
    <source>
        <dbReference type="Proteomes" id="UP000199527"/>
    </source>
</evidence>
<evidence type="ECO:0000256" key="5">
    <source>
        <dbReference type="ARBA" id="ARBA00022519"/>
    </source>
</evidence>
<proteinExistence type="inferred from homology"/>
<dbReference type="GO" id="GO:0005886">
    <property type="term" value="C:plasma membrane"/>
    <property type="evidence" value="ECO:0007669"/>
    <property type="project" value="UniProtKB-SubCell"/>
</dbReference>
<dbReference type="RefSeq" id="WP_090367697.1">
    <property type="nucleotide sequence ID" value="NZ_FNEM01000019.1"/>
</dbReference>
<keyword evidence="5" id="KW-0997">Cell inner membrane</keyword>
<dbReference type="GO" id="GO:0015628">
    <property type="term" value="P:protein secretion by the type II secretion system"/>
    <property type="evidence" value="ECO:0007669"/>
    <property type="project" value="InterPro"/>
</dbReference>
<dbReference type="Pfam" id="PF07963">
    <property type="entry name" value="N_methyl"/>
    <property type="match status" value="1"/>
</dbReference>
<keyword evidence="3" id="KW-1003">Cell membrane</keyword>